<dbReference type="GeneID" id="36515972"/>
<evidence type="ECO:0000256" key="12">
    <source>
        <dbReference type="ARBA" id="ARBA00030745"/>
    </source>
</evidence>
<evidence type="ECO:0000256" key="4">
    <source>
        <dbReference type="ARBA" id="ARBA00015841"/>
    </source>
</evidence>
<dbReference type="UniPathway" id="UPA00378"/>
<keyword evidence="5 13" id="KW-0328">Glycosyltransferase</keyword>
<evidence type="ECO:0000256" key="10">
    <source>
        <dbReference type="ARBA" id="ARBA00023136"/>
    </source>
</evidence>
<evidence type="ECO:0000256" key="9">
    <source>
        <dbReference type="ARBA" id="ARBA00022989"/>
    </source>
</evidence>
<keyword evidence="6 13" id="KW-0808">Transferase</keyword>
<comment type="pathway">
    <text evidence="2">Protein modification; protein glycosylation.</text>
</comment>
<dbReference type="STRING" id="45607.A0A2T0FHY1"/>
<dbReference type="GO" id="GO:0005789">
    <property type="term" value="C:endoplasmic reticulum membrane"/>
    <property type="evidence" value="ECO:0007669"/>
    <property type="project" value="UniProtKB-SubCell"/>
</dbReference>
<comment type="subcellular location">
    <subcellularLocation>
        <location evidence="1">Endoplasmic reticulum membrane</location>
        <topology evidence="1">Single-pass membrane protein</topology>
    </subcellularLocation>
</comment>
<dbReference type="PANTHER" id="PTHR13036:SF0">
    <property type="entry name" value="CHITOBIOSYLDIPHOSPHODOLICHOL BETA-MANNOSYLTRANSFERASE"/>
    <property type="match status" value="1"/>
</dbReference>
<keyword evidence="8" id="KW-0256">Endoplasmic reticulum</keyword>
<comment type="function">
    <text evidence="11">Participates in the formation of the lipid-linked precursor oligosaccharide for N-glycosylation. Involved in assembling the dolichol-pyrophosphate-GlcNAc(2)-Man(5) intermediate on the cytoplasmic surface of the ER.</text>
</comment>
<evidence type="ECO:0000256" key="6">
    <source>
        <dbReference type="ARBA" id="ARBA00022679"/>
    </source>
</evidence>
<name>A0A2T0FHY1_9ASCO</name>
<keyword evidence="7" id="KW-0812">Transmembrane</keyword>
<dbReference type="OrthoDB" id="614844at2759"/>
<proteinExistence type="predicted"/>
<reference evidence="13 14" key="1">
    <citation type="submission" date="2017-04" db="EMBL/GenBank/DDBJ databases">
        <title>Genome sequencing of [Candida] sorbophila.</title>
        <authorList>
            <person name="Ahn J.O."/>
        </authorList>
    </citation>
    <scope>NUCLEOTIDE SEQUENCE [LARGE SCALE GENOMIC DNA]</scope>
    <source>
        <strain evidence="13 14">DS02</strain>
    </source>
</reference>
<evidence type="ECO:0000256" key="7">
    <source>
        <dbReference type="ARBA" id="ARBA00022692"/>
    </source>
</evidence>
<organism evidence="13 14">
    <name type="scientific">Wickerhamiella sorbophila</name>
    <dbReference type="NCBI Taxonomy" id="45607"/>
    <lineage>
        <taxon>Eukaryota</taxon>
        <taxon>Fungi</taxon>
        <taxon>Dikarya</taxon>
        <taxon>Ascomycota</taxon>
        <taxon>Saccharomycotina</taxon>
        <taxon>Dipodascomycetes</taxon>
        <taxon>Dipodascales</taxon>
        <taxon>Trichomonascaceae</taxon>
        <taxon>Wickerhamiella</taxon>
    </lineage>
</organism>
<evidence type="ECO:0000256" key="3">
    <source>
        <dbReference type="ARBA" id="ARBA00012611"/>
    </source>
</evidence>
<keyword evidence="14" id="KW-1185">Reference proteome</keyword>
<keyword evidence="9" id="KW-1133">Transmembrane helix</keyword>
<dbReference type="GO" id="GO:0004578">
    <property type="term" value="F:chitobiosyldiphosphodolichol beta-mannosyltransferase activity"/>
    <property type="evidence" value="ECO:0007669"/>
    <property type="project" value="UniProtKB-EC"/>
</dbReference>
<dbReference type="InterPro" id="IPR026051">
    <property type="entry name" value="ALG1-like"/>
</dbReference>
<evidence type="ECO:0000256" key="11">
    <source>
        <dbReference type="ARBA" id="ARBA00024899"/>
    </source>
</evidence>
<dbReference type="EMBL" id="NDIQ01000021">
    <property type="protein sequence ID" value="PRT54604.1"/>
    <property type="molecule type" value="Genomic_DNA"/>
</dbReference>
<dbReference type="EC" id="2.4.1.142" evidence="3"/>
<comment type="caution">
    <text evidence="13">The sequence shown here is derived from an EMBL/GenBank/DDBJ whole genome shotgun (WGS) entry which is preliminary data.</text>
</comment>
<evidence type="ECO:0000313" key="13">
    <source>
        <dbReference type="EMBL" id="PRT54604.1"/>
    </source>
</evidence>
<evidence type="ECO:0000256" key="5">
    <source>
        <dbReference type="ARBA" id="ARBA00022676"/>
    </source>
</evidence>
<dbReference type="Proteomes" id="UP000238350">
    <property type="component" value="Unassembled WGS sequence"/>
</dbReference>
<evidence type="ECO:0000256" key="8">
    <source>
        <dbReference type="ARBA" id="ARBA00022824"/>
    </source>
</evidence>
<dbReference type="AlphaFoldDB" id="A0A2T0FHY1"/>
<dbReference type="Gene3D" id="3.40.50.2000">
    <property type="entry name" value="Glycogen Phosphorylase B"/>
    <property type="match status" value="1"/>
</dbReference>
<evidence type="ECO:0000256" key="2">
    <source>
        <dbReference type="ARBA" id="ARBA00004922"/>
    </source>
</evidence>
<keyword evidence="10" id="KW-0472">Membrane</keyword>
<accession>A0A2T0FHY1</accession>
<protein>
    <recommendedName>
        <fullName evidence="4">Chitobiosyldiphosphodolichol beta-mannosyltransferase</fullName>
        <ecNumber evidence="3">2.4.1.142</ecNumber>
    </recommendedName>
    <alternativeName>
        <fullName evidence="12">Asparagine-linked glycosylation protein 1</fullName>
    </alternativeName>
</protein>
<sequence length="444" mass="49340">MLAWLLVGVIATYIVLSLFLLFVSASEKKGYELDRQKHAAVVVVGDLGHSPRMNFHALSIAKEGWKVTLIGTIESNLMPEIVENEGIEVVELPKIKRSGPFVLYALKRIVFQHYHLWKALRDCGKLDVVLVQNPPSIPTLGSSRFFVLFTCPSARLVIDWHNFGHSILALTVKQKWAVKAYQFYEFIFGRVASAHLTVSVRMGLVLRGMGIKARRIIPLHDRPFKSYVINSKEQKELKSKLFSDLVTPNSKLVVTSTSYTPDEDLGMLLDGLAIYDKVPKAAELNVVVTGKGPGKDAFLQQVDALELSKIRVFTRWLTYEQYHQLLSVCDLGISLHKSSSGYDLPMKVVDMFGAGLPVAALKFPALDELVREGENGLMFSSAESLSATLQTAFTKKVYDKIKTGAVKEAANTWSTTWDEKLGPVFMTNPPPLTYVPSSSSSDSE</sequence>
<dbReference type="RefSeq" id="XP_024664549.1">
    <property type="nucleotide sequence ID" value="XM_024808781.1"/>
</dbReference>
<dbReference type="Pfam" id="PF13692">
    <property type="entry name" value="Glyco_trans_1_4"/>
    <property type="match status" value="1"/>
</dbReference>
<gene>
    <name evidence="13" type="ORF">B9G98_02224</name>
</gene>
<dbReference type="PANTHER" id="PTHR13036">
    <property type="entry name" value="BETA1,4 MANNOSYLTRANSFERASE"/>
    <property type="match status" value="1"/>
</dbReference>
<dbReference type="SUPFAM" id="SSF53756">
    <property type="entry name" value="UDP-Glycosyltransferase/glycogen phosphorylase"/>
    <property type="match status" value="1"/>
</dbReference>
<evidence type="ECO:0000256" key="1">
    <source>
        <dbReference type="ARBA" id="ARBA00004389"/>
    </source>
</evidence>
<evidence type="ECO:0000313" key="14">
    <source>
        <dbReference type="Proteomes" id="UP000238350"/>
    </source>
</evidence>